<dbReference type="InterPro" id="IPR052892">
    <property type="entry name" value="NA-targeting_endonuclease"/>
</dbReference>
<dbReference type="AlphaFoldDB" id="A0A5A5THP3"/>
<dbReference type="EMBL" id="BIXY01000086">
    <property type="protein sequence ID" value="GCF10887.1"/>
    <property type="molecule type" value="Genomic_DNA"/>
</dbReference>
<dbReference type="GO" id="GO:0003676">
    <property type="term" value="F:nucleic acid binding"/>
    <property type="evidence" value="ECO:0007669"/>
    <property type="project" value="InterPro"/>
</dbReference>
<evidence type="ECO:0000259" key="1">
    <source>
        <dbReference type="SMART" id="SM00507"/>
    </source>
</evidence>
<dbReference type="Proteomes" id="UP000322530">
    <property type="component" value="Unassembled WGS sequence"/>
</dbReference>
<dbReference type="SMART" id="SM00507">
    <property type="entry name" value="HNHc"/>
    <property type="match status" value="1"/>
</dbReference>
<dbReference type="InterPro" id="IPR002711">
    <property type="entry name" value="HNH"/>
</dbReference>
<dbReference type="PANTHER" id="PTHR33877:SF1">
    <property type="entry name" value="TYPE IV METHYL-DIRECTED RESTRICTION ENZYME ECOKMCRA"/>
    <property type="match status" value="1"/>
</dbReference>
<gene>
    <name evidence="2" type="ORF">KDI_44510</name>
</gene>
<evidence type="ECO:0000313" key="2">
    <source>
        <dbReference type="EMBL" id="GCF10887.1"/>
    </source>
</evidence>
<dbReference type="Pfam" id="PF01844">
    <property type="entry name" value="HNH"/>
    <property type="match status" value="1"/>
</dbReference>
<dbReference type="Gene3D" id="1.10.30.50">
    <property type="match status" value="1"/>
</dbReference>
<dbReference type="OrthoDB" id="9802901at2"/>
<name>A0A5A5THP3_9CHLR</name>
<accession>A0A5A5THP3</accession>
<dbReference type="RefSeq" id="WP_149403748.1">
    <property type="nucleotide sequence ID" value="NZ_BIXY01000086.1"/>
</dbReference>
<keyword evidence="3" id="KW-1185">Reference proteome</keyword>
<dbReference type="GO" id="GO:0008270">
    <property type="term" value="F:zinc ion binding"/>
    <property type="evidence" value="ECO:0007669"/>
    <property type="project" value="InterPro"/>
</dbReference>
<comment type="caution">
    <text evidence="2">The sequence shown here is derived from an EMBL/GenBank/DDBJ whole genome shotgun (WGS) entry which is preliminary data.</text>
</comment>
<evidence type="ECO:0000313" key="3">
    <source>
        <dbReference type="Proteomes" id="UP000322530"/>
    </source>
</evidence>
<dbReference type="InterPro" id="IPR003615">
    <property type="entry name" value="HNH_nuc"/>
</dbReference>
<reference evidence="2 3" key="1">
    <citation type="submission" date="2019-01" db="EMBL/GenBank/DDBJ databases">
        <title>Draft genome sequence of Dictyobacter sp. Uno17.</title>
        <authorList>
            <person name="Wang C.M."/>
            <person name="Zheng Y."/>
            <person name="Sakai Y."/>
            <person name="Abe K."/>
            <person name="Yokota A."/>
            <person name="Yabe S."/>
        </authorList>
    </citation>
    <scope>NUCLEOTIDE SEQUENCE [LARGE SCALE GENOMIC DNA]</scope>
    <source>
        <strain evidence="2 3">Uno17</strain>
    </source>
</reference>
<sequence>MNIPLIIRHRNTYGRLSLEEDYLTICKGNHCKALVLKILEENTQKAAAEEGPKDFFFPLSYSDFQHNMYDIYGKSSVIAALGDLEKDGLIEKRVHENSYNYVYEYRLNIPIVQQLLDELSEKKGPKSYQYKKPLQLDKIISIASLRSQYEILEKFGGKCAYCQTNQAMVWDHVIPVIKGGETNLNNLAPACINCNSAKRDLDVVSWMKTHKLQPSPALLEIFTTLDIQHLANSHQKGGEQQ</sequence>
<feature type="domain" description="HNH nuclease" evidence="1">
    <location>
        <begin position="147"/>
        <end position="196"/>
    </location>
</feature>
<dbReference type="GO" id="GO:0004519">
    <property type="term" value="F:endonuclease activity"/>
    <property type="evidence" value="ECO:0007669"/>
    <property type="project" value="InterPro"/>
</dbReference>
<dbReference type="PANTHER" id="PTHR33877">
    <property type="entry name" value="SLL1193 PROTEIN"/>
    <property type="match status" value="1"/>
</dbReference>
<organism evidence="2 3">
    <name type="scientific">Dictyobacter arantiisoli</name>
    <dbReference type="NCBI Taxonomy" id="2014874"/>
    <lineage>
        <taxon>Bacteria</taxon>
        <taxon>Bacillati</taxon>
        <taxon>Chloroflexota</taxon>
        <taxon>Ktedonobacteria</taxon>
        <taxon>Ktedonobacterales</taxon>
        <taxon>Dictyobacteraceae</taxon>
        <taxon>Dictyobacter</taxon>
    </lineage>
</organism>
<protein>
    <recommendedName>
        <fullName evidence="1">HNH nuclease domain-containing protein</fullName>
    </recommendedName>
</protein>
<proteinExistence type="predicted"/>
<dbReference type="CDD" id="cd00085">
    <property type="entry name" value="HNHc"/>
    <property type="match status" value="1"/>
</dbReference>